<keyword evidence="7" id="KW-0378">Hydrolase</keyword>
<dbReference type="EMBL" id="FONQ01000002">
    <property type="protein sequence ID" value="SFE45049.1"/>
    <property type="molecule type" value="Genomic_DNA"/>
</dbReference>
<dbReference type="PANTHER" id="PTHR47707:SF1">
    <property type="entry name" value="NUDIX HYDROLASE FAMILY PROTEIN"/>
    <property type="match status" value="1"/>
</dbReference>
<dbReference type="Pfam" id="PF14815">
    <property type="entry name" value="NUDIX_4"/>
    <property type="match status" value="1"/>
</dbReference>
<keyword evidence="5" id="KW-0479">Metal-binding</keyword>
<dbReference type="PANTHER" id="PTHR47707">
    <property type="entry name" value="8-OXO-DGTP DIPHOSPHATASE"/>
    <property type="match status" value="1"/>
</dbReference>
<accession>A0A1I2AMT6</accession>
<dbReference type="InterPro" id="IPR029119">
    <property type="entry name" value="MutY_C"/>
</dbReference>
<dbReference type="GO" id="GO:0006260">
    <property type="term" value="P:DNA replication"/>
    <property type="evidence" value="ECO:0007669"/>
    <property type="project" value="UniProtKB-KW"/>
</dbReference>
<evidence type="ECO:0000256" key="15">
    <source>
        <dbReference type="ARBA" id="ARBA00041979"/>
    </source>
</evidence>
<dbReference type="STRING" id="935223.SAMN04488131_10264"/>
<feature type="domain" description="Nudix hydrolase" evidence="17">
    <location>
        <begin position="2"/>
        <end position="129"/>
    </location>
</feature>
<dbReference type="InterPro" id="IPR015797">
    <property type="entry name" value="NUDIX_hydrolase-like_dom_sf"/>
</dbReference>
<keyword evidence="4" id="KW-0235">DNA replication</keyword>
<dbReference type="InterPro" id="IPR047127">
    <property type="entry name" value="MutT-like"/>
</dbReference>
<comment type="catalytic activity">
    <reaction evidence="10">
        <text>8-oxo-dGTP + H2O = 8-oxo-dGMP + diphosphate + H(+)</text>
        <dbReference type="Rhea" id="RHEA:31575"/>
        <dbReference type="ChEBI" id="CHEBI:15377"/>
        <dbReference type="ChEBI" id="CHEBI:15378"/>
        <dbReference type="ChEBI" id="CHEBI:33019"/>
        <dbReference type="ChEBI" id="CHEBI:63224"/>
        <dbReference type="ChEBI" id="CHEBI:77896"/>
        <dbReference type="EC" id="3.6.1.55"/>
    </reaction>
</comment>
<dbReference type="Gene3D" id="3.90.79.10">
    <property type="entry name" value="Nucleoside Triphosphate Pyrophosphohydrolase"/>
    <property type="match status" value="1"/>
</dbReference>
<dbReference type="GO" id="GO:0044716">
    <property type="term" value="F:8-oxo-GDP phosphatase activity"/>
    <property type="evidence" value="ECO:0007669"/>
    <property type="project" value="TreeGrafter"/>
</dbReference>
<dbReference type="Proteomes" id="UP000198596">
    <property type="component" value="Unassembled WGS sequence"/>
</dbReference>
<reference evidence="19" key="1">
    <citation type="submission" date="2016-10" db="EMBL/GenBank/DDBJ databases">
        <authorList>
            <person name="Varghese N."/>
            <person name="Submissions S."/>
        </authorList>
    </citation>
    <scope>NUCLEOTIDE SEQUENCE [LARGE SCALE GENOMIC DNA]</scope>
    <source>
        <strain evidence="19">CGMCC 1.9227</strain>
    </source>
</reference>
<evidence type="ECO:0000256" key="12">
    <source>
        <dbReference type="ARBA" id="ARBA00038905"/>
    </source>
</evidence>
<name>A0A1I2AMT6_9FLAO</name>
<evidence type="ECO:0000256" key="13">
    <source>
        <dbReference type="ARBA" id="ARBA00040794"/>
    </source>
</evidence>
<keyword evidence="3" id="KW-0515">Mutator protein</keyword>
<evidence type="ECO:0000256" key="11">
    <source>
        <dbReference type="ARBA" id="ARBA00036904"/>
    </source>
</evidence>
<evidence type="ECO:0000259" key="17">
    <source>
        <dbReference type="PROSITE" id="PS51462"/>
    </source>
</evidence>
<sequence>MKNIEVVAAIIIYENKILCVQRGENKLDYISKKYEFPGGKIELGETRKETIKREVLEELEMEIEIQEEFLTVTHEYPDFILIMHSFICKCDNPKLTLTEHIDYKWLKKDELEYLDWAAADIPIMKKLMTY</sequence>
<organism evidence="18 19">
    <name type="scientific">Flavobacterium xueshanense</name>
    <dbReference type="NCBI Taxonomy" id="935223"/>
    <lineage>
        <taxon>Bacteria</taxon>
        <taxon>Pseudomonadati</taxon>
        <taxon>Bacteroidota</taxon>
        <taxon>Flavobacteriia</taxon>
        <taxon>Flavobacteriales</taxon>
        <taxon>Flavobacteriaceae</taxon>
        <taxon>Flavobacterium</taxon>
    </lineage>
</organism>
<dbReference type="SUPFAM" id="SSF55811">
    <property type="entry name" value="Nudix"/>
    <property type="match status" value="1"/>
</dbReference>
<evidence type="ECO:0000256" key="5">
    <source>
        <dbReference type="ARBA" id="ARBA00022723"/>
    </source>
</evidence>
<gene>
    <name evidence="18" type="ORF">SAMN04488131_10264</name>
</gene>
<keyword evidence="9" id="KW-0234">DNA repair</keyword>
<evidence type="ECO:0000256" key="3">
    <source>
        <dbReference type="ARBA" id="ARBA00022457"/>
    </source>
</evidence>
<evidence type="ECO:0000256" key="14">
    <source>
        <dbReference type="ARBA" id="ARBA00041592"/>
    </source>
</evidence>
<dbReference type="CDD" id="cd03425">
    <property type="entry name" value="NUDIX_MutT_NudA_like"/>
    <property type="match status" value="1"/>
</dbReference>
<proteinExistence type="inferred from homology"/>
<dbReference type="AlphaFoldDB" id="A0A1I2AMT6"/>
<evidence type="ECO:0000256" key="16">
    <source>
        <dbReference type="ARBA" id="ARBA00042798"/>
    </source>
</evidence>
<evidence type="ECO:0000256" key="8">
    <source>
        <dbReference type="ARBA" id="ARBA00022842"/>
    </source>
</evidence>
<dbReference type="RefSeq" id="WP_091203145.1">
    <property type="nucleotide sequence ID" value="NZ_FONQ01000002.1"/>
</dbReference>
<dbReference type="GO" id="GO:0046872">
    <property type="term" value="F:metal ion binding"/>
    <property type="evidence" value="ECO:0007669"/>
    <property type="project" value="UniProtKB-KW"/>
</dbReference>
<evidence type="ECO:0000256" key="7">
    <source>
        <dbReference type="ARBA" id="ARBA00022801"/>
    </source>
</evidence>
<evidence type="ECO:0000313" key="19">
    <source>
        <dbReference type="Proteomes" id="UP000198596"/>
    </source>
</evidence>
<dbReference type="EC" id="3.6.1.55" evidence="12"/>
<dbReference type="OrthoDB" id="9810648at2"/>
<evidence type="ECO:0000313" key="18">
    <source>
        <dbReference type="EMBL" id="SFE45049.1"/>
    </source>
</evidence>
<evidence type="ECO:0000256" key="9">
    <source>
        <dbReference type="ARBA" id="ARBA00023204"/>
    </source>
</evidence>
<evidence type="ECO:0000256" key="10">
    <source>
        <dbReference type="ARBA" id="ARBA00035861"/>
    </source>
</evidence>
<evidence type="ECO:0000256" key="6">
    <source>
        <dbReference type="ARBA" id="ARBA00022763"/>
    </source>
</evidence>
<keyword evidence="6" id="KW-0227">DNA damage</keyword>
<evidence type="ECO:0000256" key="1">
    <source>
        <dbReference type="ARBA" id="ARBA00001946"/>
    </source>
</evidence>
<dbReference type="InterPro" id="IPR000086">
    <property type="entry name" value="NUDIX_hydrolase_dom"/>
</dbReference>
<dbReference type="GO" id="GO:0008413">
    <property type="term" value="F:8-oxo-7,8-dihydroguanosine triphosphate pyrophosphatase activity"/>
    <property type="evidence" value="ECO:0007669"/>
    <property type="project" value="TreeGrafter"/>
</dbReference>
<comment type="catalytic activity">
    <reaction evidence="11">
        <text>8-oxo-GTP + H2O = 8-oxo-GMP + diphosphate + H(+)</text>
        <dbReference type="Rhea" id="RHEA:67616"/>
        <dbReference type="ChEBI" id="CHEBI:15377"/>
        <dbReference type="ChEBI" id="CHEBI:15378"/>
        <dbReference type="ChEBI" id="CHEBI:33019"/>
        <dbReference type="ChEBI" id="CHEBI:143553"/>
        <dbReference type="ChEBI" id="CHEBI:145694"/>
    </reaction>
</comment>
<dbReference type="PROSITE" id="PS51462">
    <property type="entry name" value="NUDIX"/>
    <property type="match status" value="1"/>
</dbReference>
<protein>
    <recommendedName>
        <fullName evidence="13">8-oxo-dGTP diphosphatase</fullName>
        <ecNumber evidence="12">3.6.1.55</ecNumber>
    </recommendedName>
    <alternativeName>
        <fullName evidence="16">7,8-dihydro-8-oxoguanine-triphosphatase</fullName>
    </alternativeName>
    <alternativeName>
        <fullName evidence="15">Mutator protein MutT</fullName>
    </alternativeName>
    <alternativeName>
        <fullName evidence="14">dGTP pyrophosphohydrolase</fullName>
    </alternativeName>
</protein>
<dbReference type="GO" id="GO:0006281">
    <property type="term" value="P:DNA repair"/>
    <property type="evidence" value="ECO:0007669"/>
    <property type="project" value="UniProtKB-KW"/>
</dbReference>
<comment type="cofactor">
    <cofactor evidence="1">
        <name>Mg(2+)</name>
        <dbReference type="ChEBI" id="CHEBI:18420"/>
    </cofactor>
</comment>
<dbReference type="GO" id="GO:0035539">
    <property type="term" value="F:8-oxo-7,8-dihydrodeoxyguanosine triphosphate pyrophosphatase activity"/>
    <property type="evidence" value="ECO:0007669"/>
    <property type="project" value="UniProtKB-EC"/>
</dbReference>
<comment type="similarity">
    <text evidence="2">Belongs to the Nudix hydrolase family.</text>
</comment>
<dbReference type="GO" id="GO:0044715">
    <property type="term" value="F:8-oxo-dGDP phosphatase activity"/>
    <property type="evidence" value="ECO:0007669"/>
    <property type="project" value="TreeGrafter"/>
</dbReference>
<evidence type="ECO:0000256" key="2">
    <source>
        <dbReference type="ARBA" id="ARBA00005582"/>
    </source>
</evidence>
<keyword evidence="19" id="KW-1185">Reference proteome</keyword>
<keyword evidence="8" id="KW-0460">Magnesium</keyword>
<evidence type="ECO:0000256" key="4">
    <source>
        <dbReference type="ARBA" id="ARBA00022705"/>
    </source>
</evidence>